<evidence type="ECO:0000313" key="2">
    <source>
        <dbReference type="EMBL" id="MDQ0375425.1"/>
    </source>
</evidence>
<dbReference type="RefSeq" id="WP_307494223.1">
    <property type="nucleotide sequence ID" value="NZ_JAUSVB010000006.1"/>
</dbReference>
<dbReference type="Pfam" id="PF18029">
    <property type="entry name" value="Glyoxalase_6"/>
    <property type="match status" value="1"/>
</dbReference>
<evidence type="ECO:0000313" key="3">
    <source>
        <dbReference type="Proteomes" id="UP001239626"/>
    </source>
</evidence>
<reference evidence="2 3" key="1">
    <citation type="submission" date="2023-07" db="EMBL/GenBank/DDBJ databases">
        <title>Sorghum-associated microbial communities from plants grown in Nebraska, USA.</title>
        <authorList>
            <person name="Schachtman D."/>
        </authorList>
    </citation>
    <scope>NUCLEOTIDE SEQUENCE [LARGE SCALE GENOMIC DNA]</scope>
    <source>
        <strain evidence="2 3">BE332</strain>
    </source>
</reference>
<name>A0ABU0EJF4_9CELL</name>
<evidence type="ECO:0000259" key="1">
    <source>
        <dbReference type="PROSITE" id="PS51819"/>
    </source>
</evidence>
<dbReference type="PANTHER" id="PTHR35908:SF1">
    <property type="entry name" value="CONSERVED PROTEIN"/>
    <property type="match status" value="1"/>
</dbReference>
<sequence>MIGRIDEVVFDCANPAVLVRFWADVLGGTPVGRNEGWHYVDPPGWTRVAFQRVPEGKVVKNRVHLDVEVDDIPAATAQAEALGATRVGEIHVDTAGSFQVLLDPEGNEWCVVKPATSSPG</sequence>
<dbReference type="SUPFAM" id="SSF54593">
    <property type="entry name" value="Glyoxalase/Bleomycin resistance protein/Dihydroxybiphenyl dioxygenase"/>
    <property type="match status" value="1"/>
</dbReference>
<gene>
    <name evidence="2" type="ORF">J2X26_003763</name>
</gene>
<accession>A0ABU0EJF4</accession>
<proteinExistence type="predicted"/>
<dbReference type="PANTHER" id="PTHR35908">
    <property type="entry name" value="HYPOTHETICAL FUSION PROTEIN"/>
    <property type="match status" value="1"/>
</dbReference>
<dbReference type="Gene3D" id="3.10.180.10">
    <property type="entry name" value="2,3-Dihydroxybiphenyl 1,2-Dioxygenase, domain 1"/>
    <property type="match status" value="1"/>
</dbReference>
<dbReference type="InterPro" id="IPR041581">
    <property type="entry name" value="Glyoxalase_6"/>
</dbReference>
<dbReference type="CDD" id="cd06587">
    <property type="entry name" value="VOC"/>
    <property type="match status" value="1"/>
</dbReference>
<organism evidence="2 3">
    <name type="scientific">Cellulomonas humilata</name>
    <dbReference type="NCBI Taxonomy" id="144055"/>
    <lineage>
        <taxon>Bacteria</taxon>
        <taxon>Bacillati</taxon>
        <taxon>Actinomycetota</taxon>
        <taxon>Actinomycetes</taxon>
        <taxon>Micrococcales</taxon>
        <taxon>Cellulomonadaceae</taxon>
        <taxon>Cellulomonas</taxon>
    </lineage>
</organism>
<dbReference type="PROSITE" id="PS51819">
    <property type="entry name" value="VOC"/>
    <property type="match status" value="1"/>
</dbReference>
<dbReference type="EMBL" id="JAUSVB010000006">
    <property type="protein sequence ID" value="MDQ0375425.1"/>
    <property type="molecule type" value="Genomic_DNA"/>
</dbReference>
<protein>
    <submittedName>
        <fullName evidence="2">Catechol 2,3-dioxygenase-like lactoylglutathione lyase family enzyme</fullName>
    </submittedName>
</protein>
<dbReference type="InterPro" id="IPR037523">
    <property type="entry name" value="VOC_core"/>
</dbReference>
<comment type="caution">
    <text evidence="2">The sequence shown here is derived from an EMBL/GenBank/DDBJ whole genome shotgun (WGS) entry which is preliminary data.</text>
</comment>
<dbReference type="Proteomes" id="UP001239626">
    <property type="component" value="Unassembled WGS sequence"/>
</dbReference>
<feature type="domain" description="VOC" evidence="1">
    <location>
        <begin position="4"/>
        <end position="114"/>
    </location>
</feature>
<dbReference type="InterPro" id="IPR029068">
    <property type="entry name" value="Glyas_Bleomycin-R_OHBP_Dase"/>
</dbReference>
<keyword evidence="3" id="KW-1185">Reference proteome</keyword>